<feature type="domain" description="FecR protein" evidence="2">
    <location>
        <begin position="217"/>
        <end position="320"/>
    </location>
</feature>
<dbReference type="RefSeq" id="WP_188929374.1">
    <property type="nucleotide sequence ID" value="NZ_BMJC01000001.1"/>
</dbReference>
<dbReference type="Pfam" id="PF16344">
    <property type="entry name" value="FecR_C"/>
    <property type="match status" value="1"/>
</dbReference>
<reference evidence="4" key="2">
    <citation type="submission" date="2020-09" db="EMBL/GenBank/DDBJ databases">
        <authorList>
            <person name="Sun Q."/>
            <person name="Zhou Y."/>
        </authorList>
    </citation>
    <scope>NUCLEOTIDE SEQUENCE</scope>
    <source>
        <strain evidence="4">CGMCC 1.15448</strain>
    </source>
</reference>
<accession>A0A8J2UAE0</accession>
<dbReference type="InterPro" id="IPR032508">
    <property type="entry name" value="FecR_C"/>
</dbReference>
<organism evidence="4 5">
    <name type="scientific">Puia dinghuensis</name>
    <dbReference type="NCBI Taxonomy" id="1792502"/>
    <lineage>
        <taxon>Bacteria</taxon>
        <taxon>Pseudomonadati</taxon>
        <taxon>Bacteroidota</taxon>
        <taxon>Chitinophagia</taxon>
        <taxon>Chitinophagales</taxon>
        <taxon>Chitinophagaceae</taxon>
        <taxon>Puia</taxon>
    </lineage>
</organism>
<dbReference type="Gene3D" id="3.55.50.30">
    <property type="match status" value="1"/>
</dbReference>
<dbReference type="EMBL" id="BMJC01000001">
    <property type="protein sequence ID" value="GGA89779.1"/>
    <property type="molecule type" value="Genomic_DNA"/>
</dbReference>
<comment type="caution">
    <text evidence="4">The sequence shown here is derived from an EMBL/GenBank/DDBJ whole genome shotgun (WGS) entry which is preliminary data.</text>
</comment>
<sequence length="430" mass="47135">MGNQEKNPARLNHLMELFRNNACTRAEMEELFRLMRQGDGSELLQSLQRQWDEAKAGVPTDAPNWDLLFQLMISQSRELDAADEGEAVSPERELEVVSAGASVMGRRRRMRRRWAVASFCFLFLLGGAAIVFRLLSVSPTAPSRALPMARRIKNDVQPGGNKAVLTLADGSSIVLDSASDGTLSQQGSTKVIKLSSGRLAYQPAHGAADAGPLYNIISTPRGGQYQIVLQDGSKVWLNAGSSLRFPTAFTGEVREVQLSGEAYFEVSGDARRPFTVAVFTREPGKGEELQKVKVLGTQFNIMAYADEALVKTTLLEGAVKIDGTVLKPGEQAQLSHDRGSALQVIADADVDAAVAWKNGYFDFNKADIQTIMRQLSRWYDVEVSFRGNGSRDKLFFGGIQRNLPLTSIFNILEKSGVQFSIDGKKVVVDL</sequence>
<dbReference type="GO" id="GO:0016989">
    <property type="term" value="F:sigma factor antagonist activity"/>
    <property type="evidence" value="ECO:0007669"/>
    <property type="project" value="TreeGrafter"/>
</dbReference>
<dbReference type="InterPro" id="IPR012373">
    <property type="entry name" value="Ferrdict_sens_TM"/>
</dbReference>
<keyword evidence="1" id="KW-0472">Membrane</keyword>
<evidence type="ECO:0000313" key="4">
    <source>
        <dbReference type="EMBL" id="GGA89779.1"/>
    </source>
</evidence>
<dbReference type="Pfam" id="PF04773">
    <property type="entry name" value="FecR"/>
    <property type="match status" value="1"/>
</dbReference>
<feature type="transmembrane region" description="Helical" evidence="1">
    <location>
        <begin position="114"/>
        <end position="135"/>
    </location>
</feature>
<dbReference type="PANTHER" id="PTHR30273">
    <property type="entry name" value="PERIPLASMIC SIGNAL SENSOR AND SIGMA FACTOR ACTIVATOR FECR-RELATED"/>
    <property type="match status" value="1"/>
</dbReference>
<evidence type="ECO:0000313" key="5">
    <source>
        <dbReference type="Proteomes" id="UP000607559"/>
    </source>
</evidence>
<dbReference type="Gene3D" id="2.60.120.1440">
    <property type="match status" value="1"/>
</dbReference>
<name>A0A8J2UAE0_9BACT</name>
<evidence type="ECO:0000259" key="3">
    <source>
        <dbReference type="Pfam" id="PF16344"/>
    </source>
</evidence>
<proteinExistence type="predicted"/>
<feature type="domain" description="Protein FecR C-terminal" evidence="3">
    <location>
        <begin position="360"/>
        <end position="428"/>
    </location>
</feature>
<keyword evidence="1" id="KW-0812">Transmembrane</keyword>
<evidence type="ECO:0000256" key="1">
    <source>
        <dbReference type="SAM" id="Phobius"/>
    </source>
</evidence>
<dbReference type="PANTHER" id="PTHR30273:SF2">
    <property type="entry name" value="PROTEIN FECR"/>
    <property type="match status" value="1"/>
</dbReference>
<evidence type="ECO:0000259" key="2">
    <source>
        <dbReference type="Pfam" id="PF04773"/>
    </source>
</evidence>
<gene>
    <name evidence="4" type="ORF">GCM10011511_11260</name>
</gene>
<dbReference type="InterPro" id="IPR006860">
    <property type="entry name" value="FecR"/>
</dbReference>
<dbReference type="Proteomes" id="UP000607559">
    <property type="component" value="Unassembled WGS sequence"/>
</dbReference>
<keyword evidence="1" id="KW-1133">Transmembrane helix</keyword>
<dbReference type="AlphaFoldDB" id="A0A8J2UAE0"/>
<protein>
    <submittedName>
        <fullName evidence="4">Iron dicitrate transporter FecR</fullName>
    </submittedName>
</protein>
<reference evidence="4" key="1">
    <citation type="journal article" date="2014" name="Int. J. Syst. Evol. Microbiol.">
        <title>Complete genome sequence of Corynebacterium casei LMG S-19264T (=DSM 44701T), isolated from a smear-ripened cheese.</title>
        <authorList>
            <consortium name="US DOE Joint Genome Institute (JGI-PGF)"/>
            <person name="Walter F."/>
            <person name="Albersmeier A."/>
            <person name="Kalinowski J."/>
            <person name="Ruckert C."/>
        </authorList>
    </citation>
    <scope>NUCLEOTIDE SEQUENCE</scope>
    <source>
        <strain evidence="4">CGMCC 1.15448</strain>
    </source>
</reference>
<keyword evidence="5" id="KW-1185">Reference proteome</keyword>